<feature type="signal peptide" evidence="1">
    <location>
        <begin position="1"/>
        <end position="20"/>
    </location>
</feature>
<organism evidence="3 4">
    <name type="scientific">Candidatus Opimibacter skivensis</name>
    <dbReference type="NCBI Taxonomy" id="2982028"/>
    <lineage>
        <taxon>Bacteria</taxon>
        <taxon>Pseudomonadati</taxon>
        <taxon>Bacteroidota</taxon>
        <taxon>Saprospiria</taxon>
        <taxon>Saprospirales</taxon>
        <taxon>Saprospiraceae</taxon>
        <taxon>Candidatus Opimibacter</taxon>
    </lineage>
</organism>
<sequence>MAKYLVLLVMCLCITIGIQSQSNHGNKFEQLGTILPTDNNYRNMDGSPGPDYWQQRVDYDIECSLDEKEQRLDGKELITYYNQSPSTLNYLWLQLDENEHSSESDKHKMEGSTIQDVMSEQGLRYLEPWRELDKYGDKIHSVIDDNGDSLKYTINQTMMRVELPHPLKPGEHFSFHVDWHYYLIDRIHSVSWGRGGYEYFEKDGNSLYTIVQWYPRLCAYTDEGGWQTKQFIGRGEFALTFGNFIVKMTVPEDHVVGATGECINYQQVLSPEQYNRWKLAQTAAEPLEIVTHDEAVKAEKNKPKGTKTWIYKADNVRDFAWTSSRKFIWDAMPHFNEDGKKAMCMSYYGKEAYPIYSRFSTKAVAHTLKTYSKFAIPYPYPSAISVEAANGMEYPMICFNPGRAADDGTYTAHDKYGAISTIIHEVGHTYFPMIINSDERQWAWFDEGINSFVQFLAESEWDPNYPHWSGPAELITAYMKQPKDKLEPIMTNSENIVSYFANAYVKPSCALNILRETVMGREKFDYAFKTYCQRWAFKHPTPADFFRTMEDASGVDLDWFWRGWFYGTDNVDVSLDSIKWFKVDMQNNPERKEVIDSFRPEPPVNHIARMRNVEEGIDFAVDKDPALRDFYYSYKPWETKDSLLTSKRWLYDETFTEKEKKEKYGDNNYYELFFSNKGGLVMPVIIEWTYKDGTKEIEHVPVEIWRKNENKFTKVFVKTKEVAGIVIDPYKETADTDLTNNNWPVKELPSRFEVYKKSKTEDVPNAMQRAGVKPGKT</sequence>
<dbReference type="Gene3D" id="1.10.390.10">
    <property type="entry name" value="Neutral Protease Domain 2"/>
    <property type="match status" value="1"/>
</dbReference>
<dbReference type="InterPro" id="IPR050344">
    <property type="entry name" value="Peptidase_M1_aminopeptidases"/>
</dbReference>
<feature type="domain" description="Peptidase M1 membrane alanine aminopeptidase" evidence="2">
    <location>
        <begin position="366"/>
        <end position="564"/>
    </location>
</feature>
<protein>
    <submittedName>
        <fullName evidence="3">M1 family metallopeptidase</fullName>
    </submittedName>
</protein>
<dbReference type="PANTHER" id="PTHR11533:SF174">
    <property type="entry name" value="PUROMYCIN-SENSITIVE AMINOPEPTIDASE-RELATED"/>
    <property type="match status" value="1"/>
</dbReference>
<dbReference type="SUPFAM" id="SSF55486">
    <property type="entry name" value="Metalloproteases ('zincins'), catalytic domain"/>
    <property type="match status" value="1"/>
</dbReference>
<evidence type="ECO:0000313" key="4">
    <source>
        <dbReference type="Proteomes" id="UP000808337"/>
    </source>
</evidence>
<dbReference type="Proteomes" id="UP000808337">
    <property type="component" value="Unassembled WGS sequence"/>
</dbReference>
<dbReference type="GO" id="GO:0042277">
    <property type="term" value="F:peptide binding"/>
    <property type="evidence" value="ECO:0007669"/>
    <property type="project" value="TreeGrafter"/>
</dbReference>
<name>A0A9D7SX55_9BACT</name>
<dbReference type="GO" id="GO:0016020">
    <property type="term" value="C:membrane"/>
    <property type="evidence" value="ECO:0007669"/>
    <property type="project" value="TreeGrafter"/>
</dbReference>
<dbReference type="InterPro" id="IPR027268">
    <property type="entry name" value="Peptidase_M4/M1_CTD_sf"/>
</dbReference>
<feature type="chain" id="PRO_5039089510" evidence="1">
    <location>
        <begin position="21"/>
        <end position="777"/>
    </location>
</feature>
<evidence type="ECO:0000256" key="1">
    <source>
        <dbReference type="SAM" id="SignalP"/>
    </source>
</evidence>
<evidence type="ECO:0000313" key="3">
    <source>
        <dbReference type="EMBL" id="MBK9983618.1"/>
    </source>
</evidence>
<dbReference type="CDD" id="cd09604">
    <property type="entry name" value="M1_APN_like"/>
    <property type="match status" value="1"/>
</dbReference>
<dbReference type="Pfam" id="PF01433">
    <property type="entry name" value="Peptidase_M1"/>
    <property type="match status" value="1"/>
</dbReference>
<comment type="caution">
    <text evidence="3">The sequence shown here is derived from an EMBL/GenBank/DDBJ whole genome shotgun (WGS) entry which is preliminary data.</text>
</comment>
<gene>
    <name evidence="3" type="ORF">IPP15_14765</name>
</gene>
<dbReference type="EMBL" id="JADKGY010000022">
    <property type="protein sequence ID" value="MBK9983618.1"/>
    <property type="molecule type" value="Genomic_DNA"/>
</dbReference>
<reference evidence="3 4" key="1">
    <citation type="submission" date="2020-10" db="EMBL/GenBank/DDBJ databases">
        <title>Connecting structure to function with the recovery of over 1000 high-quality activated sludge metagenome-assembled genomes encoding full-length rRNA genes using long-read sequencing.</title>
        <authorList>
            <person name="Singleton C.M."/>
            <person name="Petriglieri F."/>
            <person name="Kristensen J.M."/>
            <person name="Kirkegaard R.H."/>
            <person name="Michaelsen T.Y."/>
            <person name="Andersen M.H."/>
            <person name="Karst S.M."/>
            <person name="Dueholm M.S."/>
            <person name="Nielsen P.H."/>
            <person name="Albertsen M."/>
        </authorList>
    </citation>
    <scope>NUCLEOTIDE SEQUENCE [LARGE SCALE GENOMIC DNA]</scope>
    <source>
        <strain evidence="3">Ribe_18-Q3-R11-54_MAXAC.273</strain>
    </source>
</reference>
<dbReference type="GO" id="GO:0005615">
    <property type="term" value="C:extracellular space"/>
    <property type="evidence" value="ECO:0007669"/>
    <property type="project" value="TreeGrafter"/>
</dbReference>
<accession>A0A9D7SX55</accession>
<dbReference type="GO" id="GO:0008270">
    <property type="term" value="F:zinc ion binding"/>
    <property type="evidence" value="ECO:0007669"/>
    <property type="project" value="InterPro"/>
</dbReference>
<dbReference type="PANTHER" id="PTHR11533">
    <property type="entry name" value="PROTEASE M1 ZINC METALLOPROTEASE"/>
    <property type="match status" value="1"/>
</dbReference>
<dbReference type="GO" id="GO:0043171">
    <property type="term" value="P:peptide catabolic process"/>
    <property type="evidence" value="ECO:0007669"/>
    <property type="project" value="TreeGrafter"/>
</dbReference>
<proteinExistence type="predicted"/>
<evidence type="ECO:0000259" key="2">
    <source>
        <dbReference type="Pfam" id="PF01433"/>
    </source>
</evidence>
<keyword evidence="1" id="KW-0732">Signal</keyword>
<dbReference type="InterPro" id="IPR014782">
    <property type="entry name" value="Peptidase_M1_dom"/>
</dbReference>
<dbReference type="GO" id="GO:0070006">
    <property type="term" value="F:metalloaminopeptidase activity"/>
    <property type="evidence" value="ECO:0007669"/>
    <property type="project" value="TreeGrafter"/>
</dbReference>
<dbReference type="AlphaFoldDB" id="A0A9D7SX55"/>
<dbReference type="GO" id="GO:0005737">
    <property type="term" value="C:cytoplasm"/>
    <property type="evidence" value="ECO:0007669"/>
    <property type="project" value="TreeGrafter"/>
</dbReference>